<feature type="domain" description="RING-type" evidence="11">
    <location>
        <begin position="142"/>
        <end position="184"/>
    </location>
</feature>
<evidence type="ECO:0000313" key="12">
    <source>
        <dbReference type="EMBL" id="GMH30308.1"/>
    </source>
</evidence>
<accession>A0AAD3TJX5</accession>
<dbReference type="InterPro" id="IPR001841">
    <property type="entry name" value="Znf_RING"/>
</dbReference>
<proteinExistence type="inferred from homology"/>
<evidence type="ECO:0000256" key="2">
    <source>
        <dbReference type="ARBA" id="ARBA00022692"/>
    </source>
</evidence>
<keyword evidence="7 10" id="KW-0472">Membrane</keyword>
<evidence type="ECO:0000256" key="8">
    <source>
        <dbReference type="ARBA" id="ARBA00024209"/>
    </source>
</evidence>
<evidence type="ECO:0000256" key="9">
    <source>
        <dbReference type="PROSITE-ProRule" id="PRU00175"/>
    </source>
</evidence>
<evidence type="ECO:0000256" key="3">
    <source>
        <dbReference type="ARBA" id="ARBA00022723"/>
    </source>
</evidence>
<dbReference type="Proteomes" id="UP001279734">
    <property type="component" value="Unassembled WGS sequence"/>
</dbReference>
<keyword evidence="6 10" id="KW-1133">Transmembrane helix</keyword>
<dbReference type="PROSITE" id="PS50089">
    <property type="entry name" value="ZF_RING_2"/>
    <property type="match status" value="1"/>
</dbReference>
<evidence type="ECO:0000256" key="1">
    <source>
        <dbReference type="ARBA" id="ARBA00004370"/>
    </source>
</evidence>
<dbReference type="AlphaFoldDB" id="A0AAD3TJX5"/>
<keyword evidence="3" id="KW-0479">Metal-binding</keyword>
<dbReference type="InterPro" id="IPR013083">
    <property type="entry name" value="Znf_RING/FYVE/PHD"/>
</dbReference>
<sequence>MATGDQLTIIGGVPLHRHVRRQLNHLHQTLNRSSQYKARDDPHLLRWHYAQFNNRNLEIHGQTLFYIFVLFSIILLATLLLLYACWFFRFRHVDSALPQTVDLPPPPPPPPQRGGLEPTVIQTLPIILQQSSATSGVDEMECCICLVVFKDGDKVKELPSCHHLYHSDCVDTWLINHSNCPLCRIAIRVDMPVDSGLV</sequence>
<evidence type="ECO:0000256" key="4">
    <source>
        <dbReference type="ARBA" id="ARBA00022771"/>
    </source>
</evidence>
<keyword evidence="4 9" id="KW-0863">Zinc-finger</keyword>
<comment type="subcellular location">
    <subcellularLocation>
        <location evidence="1">Membrane</location>
    </subcellularLocation>
</comment>
<dbReference type="Pfam" id="PF13639">
    <property type="entry name" value="zf-RING_2"/>
    <property type="match status" value="1"/>
</dbReference>
<keyword evidence="13" id="KW-1185">Reference proteome</keyword>
<dbReference type="GO" id="GO:0008270">
    <property type="term" value="F:zinc ion binding"/>
    <property type="evidence" value="ECO:0007669"/>
    <property type="project" value="UniProtKB-KW"/>
</dbReference>
<dbReference type="PANTHER" id="PTHR46539">
    <property type="entry name" value="E3 UBIQUITIN-PROTEIN LIGASE ATL42"/>
    <property type="match status" value="1"/>
</dbReference>
<dbReference type="Gene3D" id="3.30.40.10">
    <property type="entry name" value="Zinc/RING finger domain, C3HC4 (zinc finger)"/>
    <property type="match status" value="1"/>
</dbReference>
<comment type="caution">
    <text evidence="12">The sequence shown here is derived from an EMBL/GenBank/DDBJ whole genome shotgun (WGS) entry which is preliminary data.</text>
</comment>
<keyword evidence="2 10" id="KW-0812">Transmembrane</keyword>
<reference evidence="12" key="1">
    <citation type="submission" date="2023-05" db="EMBL/GenBank/DDBJ databases">
        <title>Nepenthes gracilis genome sequencing.</title>
        <authorList>
            <person name="Fukushima K."/>
        </authorList>
    </citation>
    <scope>NUCLEOTIDE SEQUENCE</scope>
    <source>
        <strain evidence="12">SING2019-196</strain>
    </source>
</reference>
<dbReference type="PANTHER" id="PTHR46539:SF1">
    <property type="entry name" value="E3 UBIQUITIN-PROTEIN LIGASE ATL42"/>
    <property type="match status" value="1"/>
</dbReference>
<dbReference type="GO" id="GO:0016020">
    <property type="term" value="C:membrane"/>
    <property type="evidence" value="ECO:0007669"/>
    <property type="project" value="UniProtKB-SubCell"/>
</dbReference>
<dbReference type="SMART" id="SM01197">
    <property type="entry name" value="FANCL_C"/>
    <property type="match status" value="1"/>
</dbReference>
<dbReference type="SMART" id="SM00184">
    <property type="entry name" value="RING"/>
    <property type="match status" value="1"/>
</dbReference>
<keyword evidence="5" id="KW-0862">Zinc</keyword>
<evidence type="ECO:0000256" key="10">
    <source>
        <dbReference type="SAM" id="Phobius"/>
    </source>
</evidence>
<evidence type="ECO:0000256" key="6">
    <source>
        <dbReference type="ARBA" id="ARBA00022989"/>
    </source>
</evidence>
<dbReference type="SUPFAM" id="SSF57850">
    <property type="entry name" value="RING/U-box"/>
    <property type="match status" value="1"/>
</dbReference>
<dbReference type="EMBL" id="BSYO01000038">
    <property type="protein sequence ID" value="GMH30308.1"/>
    <property type="molecule type" value="Genomic_DNA"/>
</dbReference>
<evidence type="ECO:0000256" key="5">
    <source>
        <dbReference type="ARBA" id="ARBA00022833"/>
    </source>
</evidence>
<organism evidence="12 13">
    <name type="scientific">Nepenthes gracilis</name>
    <name type="common">Slender pitcher plant</name>
    <dbReference type="NCBI Taxonomy" id="150966"/>
    <lineage>
        <taxon>Eukaryota</taxon>
        <taxon>Viridiplantae</taxon>
        <taxon>Streptophyta</taxon>
        <taxon>Embryophyta</taxon>
        <taxon>Tracheophyta</taxon>
        <taxon>Spermatophyta</taxon>
        <taxon>Magnoliopsida</taxon>
        <taxon>eudicotyledons</taxon>
        <taxon>Gunneridae</taxon>
        <taxon>Pentapetalae</taxon>
        <taxon>Caryophyllales</taxon>
        <taxon>Nepenthaceae</taxon>
        <taxon>Nepenthes</taxon>
    </lineage>
</organism>
<evidence type="ECO:0000259" key="11">
    <source>
        <dbReference type="PROSITE" id="PS50089"/>
    </source>
</evidence>
<evidence type="ECO:0000313" key="13">
    <source>
        <dbReference type="Proteomes" id="UP001279734"/>
    </source>
</evidence>
<name>A0AAD3TJX5_NEPGR</name>
<protein>
    <recommendedName>
        <fullName evidence="11">RING-type domain-containing protein</fullName>
    </recommendedName>
</protein>
<gene>
    <name evidence="12" type="ORF">Nepgr_032151</name>
</gene>
<feature type="transmembrane region" description="Helical" evidence="10">
    <location>
        <begin position="64"/>
        <end position="88"/>
    </location>
</feature>
<comment type="similarity">
    <text evidence="8">Belongs to the RING-type zinc finger family. ATL subfamily.</text>
</comment>
<evidence type="ECO:0000256" key="7">
    <source>
        <dbReference type="ARBA" id="ARBA00023136"/>
    </source>
</evidence>